<dbReference type="Gene3D" id="3.90.180.10">
    <property type="entry name" value="Medium-chain alcohol dehydrogenases, catalytic domain"/>
    <property type="match status" value="1"/>
</dbReference>
<dbReference type="Proteomes" id="UP000696573">
    <property type="component" value="Unassembled WGS sequence"/>
</dbReference>
<dbReference type="EMBL" id="CABFNQ020000759">
    <property type="protein sequence ID" value="CAH0037735.1"/>
    <property type="molecule type" value="Genomic_DNA"/>
</dbReference>
<dbReference type="OrthoDB" id="48317at2759"/>
<proteinExistence type="predicted"/>
<evidence type="ECO:0000313" key="1">
    <source>
        <dbReference type="EMBL" id="CAH0037735.1"/>
    </source>
</evidence>
<keyword evidence="2" id="KW-1185">Reference proteome</keyword>
<protein>
    <submittedName>
        <fullName evidence="1">Uncharacterized protein</fullName>
    </submittedName>
</protein>
<dbReference type="AlphaFoldDB" id="A0A9N9W1X5"/>
<organism evidence="1 2">
    <name type="scientific">Clonostachys rhizophaga</name>
    <dbReference type="NCBI Taxonomy" id="160324"/>
    <lineage>
        <taxon>Eukaryota</taxon>
        <taxon>Fungi</taxon>
        <taxon>Dikarya</taxon>
        <taxon>Ascomycota</taxon>
        <taxon>Pezizomycotina</taxon>
        <taxon>Sordariomycetes</taxon>
        <taxon>Hypocreomycetidae</taxon>
        <taxon>Hypocreales</taxon>
        <taxon>Bionectriaceae</taxon>
        <taxon>Clonostachys</taxon>
    </lineage>
</organism>
<reference evidence="1" key="1">
    <citation type="submission" date="2021-10" db="EMBL/GenBank/DDBJ databases">
        <authorList>
            <person name="Piombo E."/>
        </authorList>
    </citation>
    <scope>NUCLEOTIDE SEQUENCE</scope>
</reference>
<gene>
    <name evidence="1" type="ORF">CRHIZ90672A_00011285</name>
</gene>
<dbReference type="Gene3D" id="3.40.50.720">
    <property type="entry name" value="NAD(P)-binding Rossmann-like Domain"/>
    <property type="match status" value="1"/>
</dbReference>
<sequence length="110" mass="11661">MEQPHDTACQIRHSGLVCGAQTPMSLKIDDGVFGAVPRIRLLTPRVGAFAAVVGANDINTIKIPDEVASDLAVSLGSGTARVALFKSLQVPWVLIHLVYLVNPLKMMIGG</sequence>
<accession>A0A9N9W1X5</accession>
<name>A0A9N9W1X5_9HYPO</name>
<comment type="caution">
    <text evidence="1">The sequence shown here is derived from an EMBL/GenBank/DDBJ whole genome shotgun (WGS) entry which is preliminary data.</text>
</comment>
<evidence type="ECO:0000313" key="2">
    <source>
        <dbReference type="Proteomes" id="UP000696573"/>
    </source>
</evidence>